<dbReference type="EMBL" id="PKSM01000101">
    <property type="protein sequence ID" value="POW12810.1"/>
    <property type="molecule type" value="Genomic_DNA"/>
</dbReference>
<gene>
    <name evidence="2" type="ORF">PSHT_07977</name>
</gene>
<proteinExistence type="predicted"/>
<dbReference type="VEuPathDB" id="FungiDB:PSTT_12428"/>
<dbReference type="VEuPathDB" id="FungiDB:PSTT_10387"/>
<feature type="region of interest" description="Disordered" evidence="1">
    <location>
        <begin position="1358"/>
        <end position="1380"/>
    </location>
</feature>
<accession>A0A2S4VTR5</accession>
<feature type="compositionally biased region" description="Polar residues" evidence="1">
    <location>
        <begin position="772"/>
        <end position="789"/>
    </location>
</feature>
<organism evidence="2 3">
    <name type="scientific">Puccinia striiformis</name>
    <dbReference type="NCBI Taxonomy" id="27350"/>
    <lineage>
        <taxon>Eukaryota</taxon>
        <taxon>Fungi</taxon>
        <taxon>Dikarya</taxon>
        <taxon>Basidiomycota</taxon>
        <taxon>Pucciniomycotina</taxon>
        <taxon>Pucciniomycetes</taxon>
        <taxon>Pucciniales</taxon>
        <taxon>Pucciniaceae</taxon>
        <taxon>Puccinia</taxon>
    </lineage>
</organism>
<feature type="region of interest" description="Disordered" evidence="1">
    <location>
        <begin position="171"/>
        <end position="196"/>
    </location>
</feature>
<feature type="region of interest" description="Disordered" evidence="1">
    <location>
        <begin position="765"/>
        <end position="789"/>
    </location>
</feature>
<evidence type="ECO:0000313" key="3">
    <source>
        <dbReference type="Proteomes" id="UP000238274"/>
    </source>
</evidence>
<reference evidence="3" key="3">
    <citation type="journal article" date="2018" name="Mol. Plant Microbe Interact.">
        <title>Genome sequence resources for the wheat stripe rust pathogen (Puccinia striiformis f. sp. tritici) and the barley stripe rust pathogen (Puccinia striiformis f. sp. hordei).</title>
        <authorList>
            <person name="Xia C."/>
            <person name="Wang M."/>
            <person name="Yin C."/>
            <person name="Cornejo O.E."/>
            <person name="Hulbert S.H."/>
            <person name="Chen X."/>
        </authorList>
    </citation>
    <scope>NUCLEOTIDE SEQUENCE [LARGE SCALE GENOMIC DNA]</scope>
    <source>
        <strain evidence="3">93TX-2</strain>
    </source>
</reference>
<dbReference type="VEuPathDB" id="FungiDB:PSTT_08809"/>
<reference evidence="2 3" key="1">
    <citation type="submission" date="2017-12" db="EMBL/GenBank/DDBJ databases">
        <title>Gene loss provides genomic basis for host adaptation in cereal stripe rust fungi.</title>
        <authorList>
            <person name="Xia C."/>
        </authorList>
    </citation>
    <scope>NUCLEOTIDE SEQUENCE [LARGE SCALE GENOMIC DNA]</scope>
    <source>
        <strain evidence="2 3">93TX-2</strain>
    </source>
</reference>
<feature type="region of interest" description="Disordered" evidence="1">
    <location>
        <begin position="1476"/>
        <end position="1499"/>
    </location>
</feature>
<dbReference type="OrthoDB" id="2508656at2759"/>
<feature type="region of interest" description="Disordered" evidence="1">
    <location>
        <begin position="638"/>
        <end position="657"/>
    </location>
</feature>
<dbReference type="VEuPathDB" id="FungiDB:PSHT_07977"/>
<feature type="compositionally biased region" description="Polar residues" evidence="1">
    <location>
        <begin position="1487"/>
        <end position="1499"/>
    </location>
</feature>
<protein>
    <submittedName>
        <fullName evidence="2">Uncharacterized protein</fullName>
    </submittedName>
</protein>
<reference evidence="3" key="2">
    <citation type="journal article" date="2018" name="BMC Genomics">
        <title>Genomic insights into host adaptation between the wheat stripe rust pathogen (Puccinia striiformis f. sp. tritici) and the barley stripe rust pathogen (Puccinia striiformis f. sp. hordei).</title>
        <authorList>
            <person name="Xia C."/>
            <person name="Wang M."/>
            <person name="Yin C."/>
            <person name="Cornejo O.E."/>
            <person name="Hulbert S.H."/>
            <person name="Chen X."/>
        </authorList>
    </citation>
    <scope>NUCLEOTIDE SEQUENCE [LARGE SCALE GENOMIC DNA]</scope>
    <source>
        <strain evidence="3">93TX-2</strain>
    </source>
</reference>
<evidence type="ECO:0000256" key="1">
    <source>
        <dbReference type="SAM" id="MobiDB-lite"/>
    </source>
</evidence>
<keyword evidence="3" id="KW-1185">Reference proteome</keyword>
<name>A0A2S4VTR5_9BASI</name>
<dbReference type="Proteomes" id="UP000238274">
    <property type="component" value="Unassembled WGS sequence"/>
</dbReference>
<feature type="compositionally biased region" description="Polar residues" evidence="1">
    <location>
        <begin position="110"/>
        <end position="121"/>
    </location>
</feature>
<evidence type="ECO:0000313" key="2">
    <source>
        <dbReference type="EMBL" id="POW12810.1"/>
    </source>
</evidence>
<comment type="caution">
    <text evidence="2">The sequence shown here is derived from an EMBL/GenBank/DDBJ whole genome shotgun (WGS) entry which is preliminary data.</text>
</comment>
<feature type="region of interest" description="Disordered" evidence="1">
    <location>
        <begin position="101"/>
        <end position="121"/>
    </location>
</feature>
<sequence>MSSHHTAELKAMKSEYQEIKNRAKLLHTPVEVPYYQVVSRMQKLHGLLKPQIQERIFRLSGVGSPFTSLHLNTVIEQPEHVSGTAPLTVGADSLGPVVAQSSKDEHLPITGSQASERPTGRSSFRTIATIKNALQYLNKLRSCITTRKEPSSLASSILGDSSLEPTMIQQTTLREDSATTRPLGKSQPGETARSPDFLANHVMGKGVAPQASRNTDAMSEARLARPKGMVINQNPRYSNSLQETVVGSHSEDPVPRKTSGLQLERLAIDRGSAVGELHGDVLDVVKGFLADDSKRIIWNYVEEKLLSLASGKFVLNTRAAGKYVLEFIQTFFLLGDYIYTYRLMPPQFLKNIKIFRLPYISSIIKLQVKSMSLKNREFFHATESMIPQMDFLTTGPSLKHLHRSMKAIPSQHHIYLVHPALREIFHLTNIFDTANISNLRFEQIRTRFCHATFFNVARRLSSALREAPDMDYRDRDEYLSVVSLIDDMIKFFQDPPRGELPTDKDRVEFQIIFYSLDFFDKYFQPIMGAMKRTQMIPQLFEQQLDYMRSFLRFFQNQLQDPSLHQYFKQDRTFMKMYRNRSAENKSLRRWIKTVPLNLFPDIKMPSRFGIPRPPEFSMWMSRLDGAAGASTSLERLDPSKSIPFNTLNPPAKNDPDLTQYDQIPKKTAKRKAELEAMKSGYQEIKNRVNLLDKPLTVPFYQVVPRMRQLHSSLKPQIQERVFRLSGVGSPFTSLQLNTVNEHAEHISGTAPLTIGTDSLVPIVARSSKDESSPITGSQASERPTGRSSFRTIATIKNTLQYLNKLSSCMTTRKEPSSVASSILSDSPLEPTMIQQTTLREDSATTRPFGKSQTGETARSPHILANRAMGKAARSEILVPQAGRNTDAMNEARLARPKGIIINQNLPYSNSLRETTVGPHSEDHAPRETSYIAHYLLHPNEAQNQPAGHYPSTGPSVLNHGEKTTRASTVLETNLVRSGIQLGRLAIDRGSARGELHGDVLDVVKGFLADDKIQIMWNYVEAKLLFFSSRKFKPSNREEGKYLLEFLQSLFLFSDYIYTYRLLPPQFLKNIKISRLPYISSIIELQVKTMFLKNREFFHATESMIPQMDFLTTGPSLKHLHRSMKAIPSQHHIYLVRPALREIFHLTNLFDTTNISNLRFKQIRTRFCRGTFFNVARQLSSALREAPDMDYRARDEYLSVVSLIDDMIKFFQDPPRGELPTDKDRVEFQIIFYSLDFFDKYFQPIMGAMKRTQMIPQLFEQQLDYMRSFLKFFQNQLQDPMLKMKVFSPLTLFYDIKIPSLFGIRRSPKFSIMAVLSKKTFFYLAWHVLGPGRHVLANLDRAAGSSMSLQRLDASKTMLDDSLEPPRGNEPDLSQCGSIPQRSAARKGELKAMKSGYQEIQTRVNSLNPPLRLPFFQVAPRLKQLHSSLKPYIQDRVFRLSGVGSAFTSLHLTEHSEHVFATAPTIVAADPLAPDFVRSSKDKHLPTPGNQASERSTPRSSLSVVEAITNALNYLNKLSSYMTTRKEPSPSAPLILGGSSLGPTMIQRIASREYSLTNRLLQMGQAGTSEMSQAGTAARSLNVLADHAIGNGARSKNLTLKLAETPTHWMKPGWPVRRALSSMKICHARTRYKKPSLDRILKITHREKRHPLCTIGFTPTNHKPNPQVTIPQLDLWSPVLGRLQQVPPMFSKAP</sequence>